<dbReference type="OrthoDB" id="75807at2759"/>
<protein>
    <recommendedName>
        <fullName evidence="4">FAM192A/Fyv6 N-terminal domain-containing protein</fullName>
    </recommendedName>
</protein>
<keyword evidence="2" id="KW-0539">Nucleus</keyword>
<dbReference type="PANTHER" id="PTHR13495:SF0">
    <property type="entry name" value="PSME3-INTERACTING PROTEIN"/>
    <property type="match status" value="1"/>
</dbReference>
<feature type="compositionally biased region" description="Low complexity" evidence="3">
    <location>
        <begin position="205"/>
        <end position="214"/>
    </location>
</feature>
<keyword evidence="6" id="KW-1185">Reference proteome</keyword>
<dbReference type="InterPro" id="IPR019331">
    <property type="entry name" value="FAM192A/Fyv6_N"/>
</dbReference>
<evidence type="ECO:0000256" key="1">
    <source>
        <dbReference type="ARBA" id="ARBA00004123"/>
    </source>
</evidence>
<evidence type="ECO:0000313" key="6">
    <source>
        <dbReference type="Proteomes" id="UP000799753"/>
    </source>
</evidence>
<reference evidence="5" key="1">
    <citation type="journal article" date="2020" name="Stud. Mycol.">
        <title>101 Dothideomycetes genomes: a test case for predicting lifestyles and emergence of pathogens.</title>
        <authorList>
            <person name="Haridas S."/>
            <person name="Albert R."/>
            <person name="Binder M."/>
            <person name="Bloem J."/>
            <person name="Labutti K."/>
            <person name="Salamov A."/>
            <person name="Andreopoulos B."/>
            <person name="Baker S."/>
            <person name="Barry K."/>
            <person name="Bills G."/>
            <person name="Bluhm B."/>
            <person name="Cannon C."/>
            <person name="Castanera R."/>
            <person name="Culley D."/>
            <person name="Daum C."/>
            <person name="Ezra D."/>
            <person name="Gonzalez J."/>
            <person name="Henrissat B."/>
            <person name="Kuo A."/>
            <person name="Liang C."/>
            <person name="Lipzen A."/>
            <person name="Lutzoni F."/>
            <person name="Magnuson J."/>
            <person name="Mondo S."/>
            <person name="Nolan M."/>
            <person name="Ohm R."/>
            <person name="Pangilinan J."/>
            <person name="Park H.-J."/>
            <person name="Ramirez L."/>
            <person name="Alfaro M."/>
            <person name="Sun H."/>
            <person name="Tritt A."/>
            <person name="Yoshinaga Y."/>
            <person name="Zwiers L.-H."/>
            <person name="Turgeon B."/>
            <person name="Goodwin S."/>
            <person name="Spatafora J."/>
            <person name="Crous P."/>
            <person name="Grigoriev I."/>
        </authorList>
    </citation>
    <scope>NUCLEOTIDE SEQUENCE</scope>
    <source>
        <strain evidence="5">CBS 473.64</strain>
    </source>
</reference>
<dbReference type="EMBL" id="MU006791">
    <property type="protein sequence ID" value="KAF2638122.1"/>
    <property type="molecule type" value="Genomic_DNA"/>
</dbReference>
<organism evidence="5 6">
    <name type="scientific">Massarina eburnea CBS 473.64</name>
    <dbReference type="NCBI Taxonomy" id="1395130"/>
    <lineage>
        <taxon>Eukaryota</taxon>
        <taxon>Fungi</taxon>
        <taxon>Dikarya</taxon>
        <taxon>Ascomycota</taxon>
        <taxon>Pezizomycotina</taxon>
        <taxon>Dothideomycetes</taxon>
        <taxon>Pleosporomycetidae</taxon>
        <taxon>Pleosporales</taxon>
        <taxon>Massarineae</taxon>
        <taxon>Massarinaceae</taxon>
        <taxon>Massarina</taxon>
    </lineage>
</organism>
<sequence length="230" mass="25121">MGADHFNIELLYTPRSTLAHTPAASPRTMSNFISAGTTEAPISRDAEWHAAQAEIEERHRIKHEQNKLQDGKSLFDVLQANKEAKQEAFEEAAKLKHQVRGLDDVESGFLETLGERERAVELERRREVAEGVEGFRRMREEIERKEREGGEEAGAGAGEGGEKVWKVGGRRRRVERGGLKGVKIMRGDGKGEKEGGGAEAEKASPKPLAAKPKPANALALGLGYASSDDG</sequence>
<dbReference type="Pfam" id="PF10187">
    <property type="entry name" value="FAM192A_Fyv6_N"/>
    <property type="match status" value="1"/>
</dbReference>
<feature type="region of interest" description="Disordered" evidence="3">
    <location>
        <begin position="145"/>
        <end position="214"/>
    </location>
</feature>
<evidence type="ECO:0000259" key="4">
    <source>
        <dbReference type="Pfam" id="PF10187"/>
    </source>
</evidence>
<evidence type="ECO:0000313" key="5">
    <source>
        <dbReference type="EMBL" id="KAF2638122.1"/>
    </source>
</evidence>
<name>A0A6A6RSU9_9PLEO</name>
<dbReference type="PANTHER" id="PTHR13495">
    <property type="entry name" value="NEFA-INTERACTING NUCLEAR PROTEIN NIP30"/>
    <property type="match status" value="1"/>
</dbReference>
<dbReference type="Proteomes" id="UP000799753">
    <property type="component" value="Unassembled WGS sequence"/>
</dbReference>
<comment type="subcellular location">
    <subcellularLocation>
        <location evidence="1">Nucleus</location>
    </subcellularLocation>
</comment>
<dbReference type="InterPro" id="IPR039845">
    <property type="entry name" value="FAM192A"/>
</dbReference>
<evidence type="ECO:0000256" key="2">
    <source>
        <dbReference type="ARBA" id="ARBA00023242"/>
    </source>
</evidence>
<feature type="domain" description="FAM192A/Fyv6 N-terminal" evidence="4">
    <location>
        <begin position="32"/>
        <end position="136"/>
    </location>
</feature>
<evidence type="ECO:0000256" key="3">
    <source>
        <dbReference type="SAM" id="MobiDB-lite"/>
    </source>
</evidence>
<dbReference type="GO" id="GO:0005634">
    <property type="term" value="C:nucleus"/>
    <property type="evidence" value="ECO:0007669"/>
    <property type="project" value="UniProtKB-SubCell"/>
</dbReference>
<feature type="compositionally biased region" description="Basic and acidic residues" evidence="3">
    <location>
        <begin position="185"/>
        <end position="204"/>
    </location>
</feature>
<accession>A0A6A6RSU9</accession>
<gene>
    <name evidence="5" type="ORF">P280DRAFT_520707</name>
</gene>
<dbReference type="AlphaFoldDB" id="A0A6A6RSU9"/>
<proteinExistence type="predicted"/>